<dbReference type="PANTHER" id="PTHR14659">
    <property type="entry name" value="ALPHA- AND GAMMA-ADAPTIN-BINDING PROTEIN P34"/>
    <property type="match status" value="1"/>
</dbReference>
<name>A0A9P6W231_RHOMI</name>
<organism evidence="2 3">
    <name type="scientific">Rhodotorula mucilaginosa</name>
    <name type="common">Yeast</name>
    <name type="synonym">Rhodotorula rubra</name>
    <dbReference type="NCBI Taxonomy" id="5537"/>
    <lineage>
        <taxon>Eukaryota</taxon>
        <taxon>Fungi</taxon>
        <taxon>Dikarya</taxon>
        <taxon>Basidiomycota</taxon>
        <taxon>Pucciniomycotina</taxon>
        <taxon>Microbotryomycetes</taxon>
        <taxon>Sporidiobolales</taxon>
        <taxon>Sporidiobolaceae</taxon>
        <taxon>Rhodotorula</taxon>
    </lineage>
</organism>
<dbReference type="EMBL" id="PUHQ01000043">
    <property type="protein sequence ID" value="KAG0660507.1"/>
    <property type="molecule type" value="Genomic_DNA"/>
</dbReference>
<dbReference type="Gene3D" id="3.40.50.11960">
    <property type="match status" value="1"/>
</dbReference>
<evidence type="ECO:0000313" key="2">
    <source>
        <dbReference type="EMBL" id="KAG0660507.1"/>
    </source>
</evidence>
<feature type="compositionally biased region" description="Polar residues" evidence="1">
    <location>
        <begin position="323"/>
        <end position="333"/>
    </location>
</feature>
<sequence>MSISESASPAAHSRIAVYPLSPFTHADALALVQRLVGHPPAEVADHADAVPAPEEPSGAAVLAPTYLPWTIRNKYYEADVHFCIQGAEAWAPDETTRAMGAAEAPAVIVLAEATRVPAEPTVSGLANLAAAEPRPDVCLLVTLRRPPSSRGLSHEQVPSGDEWEDLALEHGFEWVQVDAVDAGAEQERDDEAEQDGIAQVSAALHAHMWEGLRRRDAREDPISLQAGAAEESDEDGQDSLLPPPSLPRGECHPSRVETEPRLASLPKTRPHSADLDPNIWSFPSTFLPSVPRTRVDAPAPIQPANDSGATAFDDDFSPFLSGPTPSSIPSARTSGAESGFASGSASSSGGLDGLPGGDNLEALLARISLARTEASGMDMDARRQFAARMVRDLLGDDADLDGLSDEES</sequence>
<evidence type="ECO:0000313" key="3">
    <source>
        <dbReference type="Proteomes" id="UP000777482"/>
    </source>
</evidence>
<dbReference type="InterPro" id="IPR019341">
    <property type="entry name" value="Alpha/Gamma-adaptin-bd_p34"/>
</dbReference>
<dbReference type="Proteomes" id="UP000777482">
    <property type="component" value="Unassembled WGS sequence"/>
</dbReference>
<keyword evidence="3" id="KW-1185">Reference proteome</keyword>
<feature type="compositionally biased region" description="Low complexity" evidence="1">
    <location>
        <begin position="334"/>
        <end position="349"/>
    </location>
</feature>
<protein>
    <recommendedName>
        <fullName evidence="4">Alpha and gamma adaptin binding protein p34</fullName>
    </recommendedName>
</protein>
<evidence type="ECO:0000256" key="1">
    <source>
        <dbReference type="SAM" id="MobiDB-lite"/>
    </source>
</evidence>
<feature type="compositionally biased region" description="Basic and acidic residues" evidence="1">
    <location>
        <begin position="249"/>
        <end position="260"/>
    </location>
</feature>
<dbReference type="PANTHER" id="PTHR14659:SF1">
    <property type="entry name" value="ALPHA- AND GAMMA-ADAPTIN-BINDING PROTEIN P34"/>
    <property type="match status" value="1"/>
</dbReference>
<dbReference type="AlphaFoldDB" id="A0A9P6W231"/>
<comment type="caution">
    <text evidence="2">The sequence shown here is derived from an EMBL/GenBank/DDBJ whole genome shotgun (WGS) entry which is preliminary data.</text>
</comment>
<gene>
    <name evidence="2" type="ORF">C6P46_004531</name>
</gene>
<feature type="region of interest" description="Disordered" evidence="1">
    <location>
        <begin position="320"/>
        <end position="357"/>
    </location>
</feature>
<dbReference type="OrthoDB" id="2530146at2759"/>
<reference evidence="2 3" key="1">
    <citation type="submission" date="2020-11" db="EMBL/GenBank/DDBJ databases">
        <title>Kefir isolates.</title>
        <authorList>
            <person name="Marcisauskas S."/>
            <person name="Kim Y."/>
            <person name="Blasche S."/>
        </authorList>
    </citation>
    <scope>NUCLEOTIDE SEQUENCE [LARGE SCALE GENOMIC DNA]</scope>
    <source>
        <strain evidence="2 3">KR</strain>
    </source>
</reference>
<proteinExistence type="predicted"/>
<accession>A0A9P6W231</accession>
<evidence type="ECO:0008006" key="4">
    <source>
        <dbReference type="Google" id="ProtNLM"/>
    </source>
</evidence>
<feature type="region of interest" description="Disordered" evidence="1">
    <location>
        <begin position="227"/>
        <end position="273"/>
    </location>
</feature>